<dbReference type="AlphaFoldDB" id="H6LG33"/>
<evidence type="ECO:0000313" key="2">
    <source>
        <dbReference type="Proteomes" id="UP000007177"/>
    </source>
</evidence>
<evidence type="ECO:0000313" key="1">
    <source>
        <dbReference type="EMBL" id="AFA49509.1"/>
    </source>
</evidence>
<dbReference type="STRING" id="931626.Awo_c27580"/>
<gene>
    <name evidence="1" type="ordered locus">Awo_c27580</name>
</gene>
<dbReference type="HOGENOM" id="CLU_3021226_0_0_9"/>
<reference evidence="1 2" key="2">
    <citation type="journal article" date="2012" name="PLoS ONE">
        <title>An ancient pathway combining carbon dioxide fixation with the generation and utilization of a sodium ion gradient for ATP synthesis.</title>
        <authorList>
            <person name="Poehlein A."/>
            <person name="Schmidt S."/>
            <person name="Kaster A.K."/>
            <person name="Goenrich M."/>
            <person name="Vollmers J."/>
            <person name="Thurmer A."/>
            <person name="Bertsch J."/>
            <person name="Schuchmann K."/>
            <person name="Voigt B."/>
            <person name="Hecker M."/>
            <person name="Daniel R."/>
            <person name="Thauer R.K."/>
            <person name="Gottschalk G."/>
            <person name="Muller V."/>
        </authorList>
    </citation>
    <scope>NUCLEOTIDE SEQUENCE [LARGE SCALE GENOMIC DNA]</scope>
    <source>
        <strain evidence="2">ATCC 29683 / DSM 1030 / JCM 2381 / KCTC 1655 / WB1</strain>
    </source>
</reference>
<dbReference type="EMBL" id="CP002987">
    <property type="protein sequence ID" value="AFA49509.1"/>
    <property type="molecule type" value="Genomic_DNA"/>
</dbReference>
<dbReference type="KEGG" id="awo:Awo_c27580"/>
<dbReference type="Proteomes" id="UP000007177">
    <property type="component" value="Chromosome"/>
</dbReference>
<name>H6LG33_ACEWD</name>
<sequence length="55" mass="6866">MFFNFAITYSFLWSYCSIFYAKKDLPKKYLNFFRRLCHKIFIKPFNYFNGIVLFI</sequence>
<proteinExistence type="predicted"/>
<protein>
    <submittedName>
        <fullName evidence="1">Uncharacterized protein</fullName>
    </submittedName>
</protein>
<organism evidence="1 2">
    <name type="scientific">Acetobacterium woodii (strain ATCC 29683 / DSM 1030 / JCM 2381 / KCTC 1655 / WB1)</name>
    <dbReference type="NCBI Taxonomy" id="931626"/>
    <lineage>
        <taxon>Bacteria</taxon>
        <taxon>Bacillati</taxon>
        <taxon>Bacillota</taxon>
        <taxon>Clostridia</taxon>
        <taxon>Eubacteriales</taxon>
        <taxon>Eubacteriaceae</taxon>
        <taxon>Acetobacterium</taxon>
    </lineage>
</organism>
<keyword evidence="2" id="KW-1185">Reference proteome</keyword>
<accession>H6LG33</accession>
<reference evidence="2" key="1">
    <citation type="submission" date="2011-07" db="EMBL/GenBank/DDBJ databases">
        <title>Complete genome sequence of Acetobacterium woodii.</title>
        <authorList>
            <person name="Poehlein A."/>
            <person name="Schmidt S."/>
            <person name="Kaster A.-K."/>
            <person name="Goenrich M."/>
            <person name="Vollmers J."/>
            <person name="Thuermer A."/>
            <person name="Gottschalk G."/>
            <person name="Thauer R.K."/>
            <person name="Daniel R."/>
            <person name="Mueller V."/>
        </authorList>
    </citation>
    <scope>NUCLEOTIDE SEQUENCE [LARGE SCALE GENOMIC DNA]</scope>
    <source>
        <strain evidence="2">ATCC 29683 / DSM 1030 / JCM 2381 / KCTC 1655 / WB1</strain>
    </source>
</reference>